<gene>
    <name evidence="2" type="ORF">BJ508DRAFT_316065</name>
</gene>
<evidence type="ECO:0000256" key="1">
    <source>
        <dbReference type="SAM" id="MobiDB-lite"/>
    </source>
</evidence>
<dbReference type="EMBL" id="ML120006">
    <property type="protein sequence ID" value="RPA70936.1"/>
    <property type="molecule type" value="Genomic_DNA"/>
</dbReference>
<keyword evidence="3" id="KW-1185">Reference proteome</keyword>
<accession>A0A3N4HC52</accession>
<evidence type="ECO:0000313" key="3">
    <source>
        <dbReference type="Proteomes" id="UP000275078"/>
    </source>
</evidence>
<evidence type="ECO:0000313" key="2">
    <source>
        <dbReference type="EMBL" id="RPA70936.1"/>
    </source>
</evidence>
<dbReference type="Proteomes" id="UP000275078">
    <property type="component" value="Unassembled WGS sequence"/>
</dbReference>
<sequence length="228" mass="25910">MAEQKHHGSPDHRMFKLDSETRLNSKACTELIRECNESDSDDSISDKSILDCDHTSLGCDEDEVYFDASETVPAHEEEDEGDTGGNENASYDDIPIPTNAERLATLQNLAARTEPKPRRPINLPPDFVDSDYSDQEDNINVDSDSEAEIESDTESEAKGKQSVAQSIQVISEETDWFVNFYHVRKHLEIVREKQGLKLLKSWIKFLEGFKDKYEHFPIGFEECDSDSD</sequence>
<feature type="region of interest" description="Disordered" evidence="1">
    <location>
        <begin position="63"/>
        <end position="96"/>
    </location>
</feature>
<organism evidence="2 3">
    <name type="scientific">Ascobolus immersus RN42</name>
    <dbReference type="NCBI Taxonomy" id="1160509"/>
    <lineage>
        <taxon>Eukaryota</taxon>
        <taxon>Fungi</taxon>
        <taxon>Dikarya</taxon>
        <taxon>Ascomycota</taxon>
        <taxon>Pezizomycotina</taxon>
        <taxon>Pezizomycetes</taxon>
        <taxon>Pezizales</taxon>
        <taxon>Ascobolaceae</taxon>
        <taxon>Ascobolus</taxon>
    </lineage>
</organism>
<protein>
    <submittedName>
        <fullName evidence="2">Uncharacterized protein</fullName>
    </submittedName>
</protein>
<reference evidence="2 3" key="1">
    <citation type="journal article" date="2018" name="Nat. Ecol. Evol.">
        <title>Pezizomycetes genomes reveal the molecular basis of ectomycorrhizal truffle lifestyle.</title>
        <authorList>
            <person name="Murat C."/>
            <person name="Payen T."/>
            <person name="Noel B."/>
            <person name="Kuo A."/>
            <person name="Morin E."/>
            <person name="Chen J."/>
            <person name="Kohler A."/>
            <person name="Krizsan K."/>
            <person name="Balestrini R."/>
            <person name="Da Silva C."/>
            <person name="Montanini B."/>
            <person name="Hainaut M."/>
            <person name="Levati E."/>
            <person name="Barry K.W."/>
            <person name="Belfiori B."/>
            <person name="Cichocki N."/>
            <person name="Clum A."/>
            <person name="Dockter R.B."/>
            <person name="Fauchery L."/>
            <person name="Guy J."/>
            <person name="Iotti M."/>
            <person name="Le Tacon F."/>
            <person name="Lindquist E.A."/>
            <person name="Lipzen A."/>
            <person name="Malagnac F."/>
            <person name="Mello A."/>
            <person name="Molinier V."/>
            <person name="Miyauchi S."/>
            <person name="Poulain J."/>
            <person name="Riccioni C."/>
            <person name="Rubini A."/>
            <person name="Sitrit Y."/>
            <person name="Splivallo R."/>
            <person name="Traeger S."/>
            <person name="Wang M."/>
            <person name="Zifcakova L."/>
            <person name="Wipf D."/>
            <person name="Zambonelli A."/>
            <person name="Paolocci F."/>
            <person name="Nowrousian M."/>
            <person name="Ottonello S."/>
            <person name="Baldrian P."/>
            <person name="Spatafora J.W."/>
            <person name="Henrissat B."/>
            <person name="Nagy L.G."/>
            <person name="Aury J.M."/>
            <person name="Wincker P."/>
            <person name="Grigoriev I.V."/>
            <person name="Bonfante P."/>
            <person name="Martin F.M."/>
        </authorList>
    </citation>
    <scope>NUCLEOTIDE SEQUENCE [LARGE SCALE GENOMIC DNA]</scope>
    <source>
        <strain evidence="2 3">RN42</strain>
    </source>
</reference>
<feature type="region of interest" description="Disordered" evidence="1">
    <location>
        <begin position="110"/>
        <end position="160"/>
    </location>
</feature>
<proteinExistence type="predicted"/>
<dbReference type="AlphaFoldDB" id="A0A3N4HC52"/>
<name>A0A3N4HC52_ASCIM</name>
<feature type="compositionally biased region" description="Acidic residues" evidence="1">
    <location>
        <begin position="128"/>
        <end position="154"/>
    </location>
</feature>